<keyword evidence="4" id="KW-0521">NADP</keyword>
<evidence type="ECO:0000313" key="7">
    <source>
        <dbReference type="EMBL" id="AZR74819.1"/>
    </source>
</evidence>
<dbReference type="PANTHER" id="PTHR43303:SF4">
    <property type="entry name" value="NADPH DEHYDROGENASE C23G7.10C-RELATED"/>
    <property type="match status" value="1"/>
</dbReference>
<dbReference type="EMBL" id="CP016379">
    <property type="protein sequence ID" value="AZR74819.1"/>
    <property type="molecule type" value="Genomic_DNA"/>
</dbReference>
<evidence type="ECO:0000256" key="3">
    <source>
        <dbReference type="ARBA" id="ARBA00022643"/>
    </source>
</evidence>
<keyword evidence="5" id="KW-0560">Oxidoreductase</keyword>
<comment type="cofactor">
    <cofactor evidence="1">
        <name>FMN</name>
        <dbReference type="ChEBI" id="CHEBI:58210"/>
    </cofactor>
</comment>
<dbReference type="AlphaFoldDB" id="A0A3Q9HT54"/>
<dbReference type="SUPFAM" id="SSF51395">
    <property type="entry name" value="FMN-linked oxidoreductases"/>
    <property type="match status" value="1"/>
</dbReference>
<organism evidence="7 8">
    <name type="scientific">Anoxybacter fermentans</name>
    <dbReference type="NCBI Taxonomy" id="1323375"/>
    <lineage>
        <taxon>Bacteria</taxon>
        <taxon>Bacillati</taxon>
        <taxon>Bacillota</taxon>
        <taxon>Clostridia</taxon>
        <taxon>Halanaerobiales</taxon>
        <taxon>Anoxybacter</taxon>
    </lineage>
</organism>
<dbReference type="GO" id="GO:0050661">
    <property type="term" value="F:NADP binding"/>
    <property type="evidence" value="ECO:0007669"/>
    <property type="project" value="InterPro"/>
</dbReference>
<keyword evidence="2" id="KW-0285">Flavoprotein</keyword>
<gene>
    <name evidence="7" type="ORF">BBF96_04375</name>
</gene>
<accession>A0A3Q9HT54</accession>
<evidence type="ECO:0000313" key="8">
    <source>
        <dbReference type="Proteomes" id="UP000267250"/>
    </source>
</evidence>
<dbReference type="KEGG" id="aft:BBF96_04375"/>
<sequence>MNLKNRIVLPPMATEKATEKGEVTPELIEHYYRYARAGVGLIIIEHSYISPEGKHSPRQLSVANDGVVEGLSKLAEAIHDAGGIAGVQINHTGMAGKPEIVGRPVGPSPFRHPRREECMQARELSREEIKALVKAFAQAAGRVKRAGFDMVEIHSAHGYLINQFNSPLTNHRTDEYGGSLEKRFTFACEVVEAVRREVGPDFPVFFRLGADDLMEGGLTLEDSKKVAPLLVEAGVDLLDLSGGIGGYRVEGKQGYFTYLTERLKEVVDVPLITTGGIIDPEVANQIILDGKADLVGVGRAMLKDYEWATKAISKLS</sequence>
<name>A0A3Q9HT54_9FIRM</name>
<dbReference type="Pfam" id="PF00724">
    <property type="entry name" value="Oxidored_FMN"/>
    <property type="match status" value="1"/>
</dbReference>
<keyword evidence="3" id="KW-0288">FMN</keyword>
<evidence type="ECO:0000256" key="2">
    <source>
        <dbReference type="ARBA" id="ARBA00022630"/>
    </source>
</evidence>
<dbReference type="CDD" id="cd02803">
    <property type="entry name" value="OYE_like_FMN_family"/>
    <property type="match status" value="1"/>
</dbReference>
<evidence type="ECO:0000259" key="6">
    <source>
        <dbReference type="Pfam" id="PF00724"/>
    </source>
</evidence>
<protein>
    <submittedName>
        <fullName evidence="7">NADH oxidase</fullName>
    </submittedName>
</protein>
<evidence type="ECO:0000256" key="1">
    <source>
        <dbReference type="ARBA" id="ARBA00001917"/>
    </source>
</evidence>
<dbReference type="InterPro" id="IPR013785">
    <property type="entry name" value="Aldolase_TIM"/>
</dbReference>
<reference evidence="7 8" key="1">
    <citation type="submission" date="2016-07" db="EMBL/GenBank/DDBJ databases">
        <title>Genome and transcriptome analysis of iron-reducing fermentative bacteria Anoxybacter fermentans.</title>
        <authorList>
            <person name="Zeng X."/>
            <person name="Shao Z."/>
        </authorList>
    </citation>
    <scope>NUCLEOTIDE SEQUENCE [LARGE SCALE GENOMIC DNA]</scope>
    <source>
        <strain evidence="7 8">DY22613</strain>
    </source>
</reference>
<dbReference type="InterPro" id="IPR044152">
    <property type="entry name" value="YqjM-like"/>
</dbReference>
<dbReference type="GO" id="GO:0003959">
    <property type="term" value="F:NADPH dehydrogenase activity"/>
    <property type="evidence" value="ECO:0007669"/>
    <property type="project" value="InterPro"/>
</dbReference>
<evidence type="ECO:0000256" key="4">
    <source>
        <dbReference type="ARBA" id="ARBA00022857"/>
    </source>
</evidence>
<feature type="domain" description="NADH:flavin oxidoreductase/NADH oxidase N-terminal" evidence="6">
    <location>
        <begin position="1"/>
        <end position="314"/>
    </location>
</feature>
<dbReference type="Gene3D" id="3.20.20.70">
    <property type="entry name" value="Aldolase class I"/>
    <property type="match status" value="1"/>
</dbReference>
<keyword evidence="8" id="KW-1185">Reference proteome</keyword>
<dbReference type="Proteomes" id="UP000267250">
    <property type="component" value="Chromosome"/>
</dbReference>
<evidence type="ECO:0000256" key="5">
    <source>
        <dbReference type="ARBA" id="ARBA00023002"/>
    </source>
</evidence>
<dbReference type="GO" id="GO:0010181">
    <property type="term" value="F:FMN binding"/>
    <property type="evidence" value="ECO:0007669"/>
    <property type="project" value="InterPro"/>
</dbReference>
<proteinExistence type="predicted"/>
<dbReference type="PANTHER" id="PTHR43303">
    <property type="entry name" value="NADPH DEHYDROGENASE C23G7.10C-RELATED"/>
    <property type="match status" value="1"/>
</dbReference>
<dbReference type="InterPro" id="IPR001155">
    <property type="entry name" value="OxRdtase_FMN_N"/>
</dbReference>